<evidence type="ECO:0000313" key="1">
    <source>
        <dbReference type="EMBL" id="KAJ2982364.1"/>
    </source>
</evidence>
<proteinExistence type="predicted"/>
<protein>
    <submittedName>
        <fullName evidence="1">Uncharacterized protein</fullName>
    </submittedName>
</protein>
<organism evidence="1 2">
    <name type="scientific">Zarea fungicola</name>
    <dbReference type="NCBI Taxonomy" id="93591"/>
    <lineage>
        <taxon>Eukaryota</taxon>
        <taxon>Fungi</taxon>
        <taxon>Dikarya</taxon>
        <taxon>Ascomycota</taxon>
        <taxon>Pezizomycotina</taxon>
        <taxon>Sordariomycetes</taxon>
        <taxon>Hypocreomycetidae</taxon>
        <taxon>Hypocreales</taxon>
        <taxon>Cordycipitaceae</taxon>
        <taxon>Zarea</taxon>
    </lineage>
</organism>
<comment type="caution">
    <text evidence="1">The sequence shown here is derived from an EMBL/GenBank/DDBJ whole genome shotgun (WGS) entry which is preliminary data.</text>
</comment>
<dbReference type="Proteomes" id="UP001143910">
    <property type="component" value="Unassembled WGS sequence"/>
</dbReference>
<name>A0ACC1NTH5_9HYPO</name>
<gene>
    <name evidence="1" type="ORF">NQ176_g1442</name>
</gene>
<sequence length="439" mass="48680">MLKNTPETIIIIGAGVFGLSTALAIACRYPSIKVIIVDRLTPPVEDGTSVDTTRCIRSDYADPVYAKLAAEAQQNIENDPELAEFYFKQGMSFIVDGKPGPMMDFWRKGLASVSSQRNQNHVVEMHTAKAVYKSIHGQDGEPVPEKLLNRERKWRLGYCNKEDAFIDAKECIRLYYERCLARPSVSFQCGVAVERLCISNGRATGVMLEDGRVLSADLTLVAAGAWSNKLVDLEGLAMSSAIEVAWIKLTEEEVAKWKNMSITTNLSTGFNIFPPYNGEIKCLRRSAGYRNTVSIQHPEDSSKLIKTSLPRTHITNPGDSIPAEAEAALRDNLREIMPQLADRPFDRTKLCWLSQTPSADFIVAPHPRFRGAHVATGGSAHAWKFLPIIGDLVLDSMEGKLKEELATKWAWAKKDLDTGSSPRMGGDPQELRDAVRSRL</sequence>
<keyword evidence="2" id="KW-1185">Reference proteome</keyword>
<accession>A0ACC1NTH5</accession>
<evidence type="ECO:0000313" key="2">
    <source>
        <dbReference type="Proteomes" id="UP001143910"/>
    </source>
</evidence>
<reference evidence="1" key="1">
    <citation type="submission" date="2022-08" db="EMBL/GenBank/DDBJ databases">
        <title>Genome Sequence of Lecanicillium fungicola.</title>
        <authorList>
            <person name="Buettner E."/>
        </authorList>
    </citation>
    <scope>NUCLEOTIDE SEQUENCE</scope>
    <source>
        <strain evidence="1">Babe33</strain>
    </source>
</reference>
<dbReference type="EMBL" id="JANJQO010000080">
    <property type="protein sequence ID" value="KAJ2982364.1"/>
    <property type="molecule type" value="Genomic_DNA"/>
</dbReference>